<name>A0AA88CH78_FICCA</name>
<sequence length="70" mass="7366">MRVGARHALVGRTCAGYALMRRATAGRSLAVRVGAGCEDEGRSRTLDPDRIVLTGTSQADPKNSDRIGPA</sequence>
<accession>A0AA88CH78</accession>
<keyword evidence="2" id="KW-1185">Reference proteome</keyword>
<dbReference type="Proteomes" id="UP001187192">
    <property type="component" value="Unassembled WGS sequence"/>
</dbReference>
<evidence type="ECO:0000313" key="2">
    <source>
        <dbReference type="Proteomes" id="UP001187192"/>
    </source>
</evidence>
<reference evidence="1" key="1">
    <citation type="submission" date="2023-07" db="EMBL/GenBank/DDBJ databases">
        <title>draft genome sequence of fig (Ficus carica).</title>
        <authorList>
            <person name="Takahashi T."/>
            <person name="Nishimura K."/>
        </authorList>
    </citation>
    <scope>NUCLEOTIDE SEQUENCE</scope>
</reference>
<dbReference type="AlphaFoldDB" id="A0AA88CH78"/>
<organism evidence="1 2">
    <name type="scientific">Ficus carica</name>
    <name type="common">Common fig</name>
    <dbReference type="NCBI Taxonomy" id="3494"/>
    <lineage>
        <taxon>Eukaryota</taxon>
        <taxon>Viridiplantae</taxon>
        <taxon>Streptophyta</taxon>
        <taxon>Embryophyta</taxon>
        <taxon>Tracheophyta</taxon>
        <taxon>Spermatophyta</taxon>
        <taxon>Magnoliopsida</taxon>
        <taxon>eudicotyledons</taxon>
        <taxon>Gunneridae</taxon>
        <taxon>Pentapetalae</taxon>
        <taxon>rosids</taxon>
        <taxon>fabids</taxon>
        <taxon>Rosales</taxon>
        <taxon>Moraceae</taxon>
        <taxon>Ficeae</taxon>
        <taxon>Ficus</taxon>
    </lineage>
</organism>
<protein>
    <submittedName>
        <fullName evidence="1">Uncharacterized protein</fullName>
    </submittedName>
</protein>
<dbReference type="EMBL" id="BTGU01006350">
    <property type="protein sequence ID" value="GMN19493.1"/>
    <property type="molecule type" value="Genomic_DNA"/>
</dbReference>
<gene>
    <name evidence="1" type="ORF">TIFTF001_048618</name>
</gene>
<evidence type="ECO:0000313" key="1">
    <source>
        <dbReference type="EMBL" id="GMN19493.1"/>
    </source>
</evidence>
<comment type="caution">
    <text evidence="1">The sequence shown here is derived from an EMBL/GenBank/DDBJ whole genome shotgun (WGS) entry which is preliminary data.</text>
</comment>
<proteinExistence type="predicted"/>